<proteinExistence type="inferred from homology"/>
<gene>
    <name evidence="4" type="ORF">CGI_10008312</name>
</gene>
<dbReference type="Gene3D" id="3.30.420.40">
    <property type="match status" value="2"/>
</dbReference>
<sequence>MKEMYEELRYSVRHERSTSDWFLTMSLSVPILVAAIDFGTTFSGYAFSFRNEFEKDPEKISTTNWVAGGQALVSLKTPSVVLLKPDRTFHSFGFEAENKYGDLAGDGEHAGWLYFKRFKMTLHGNKSLSRTTTIKDINGVEMSAKTIFTMAIRYLKGHLLETVRRRVDTLTDDLVRWVVTVPAIWDEGAKQFMEEAAVDAGIPRKQLLLALEPEAASIYCNYVPLGVMSYGHGKTGSARFEPGTQYMVLDLGGGTADITVHEVLPNLKLREVHHATGGAWGGTKVDDAFYQFLVKIFGNDTLTTLRQENMDDYIALFRDFETKKRTIKPDMTDKVTVTLPLRLMEIYKNEMDETVEEALPNTRYARTVEYFAGKLRIQPQVFKDFFNETLQGIIQHITNIMKSFSGDSLSRILLVGGFSESPMVLKAIRELFPNKKVIAPADPGLAVLKGAVLFGHDPTAISSRISRYSIGFEVNVPFIEGLHPNKYKVKTPGGEAKCQHVFEALVQKGEEVPIGHKIENYYSPSEEDAITGIAVYQADSKNPTYTTEKNCKKLGSIKLRQPNGGWTDDAQIHAVVEFGGTQFHVALTDDCLDETYRDSFNFLKD</sequence>
<evidence type="ECO:0000256" key="3">
    <source>
        <dbReference type="ARBA" id="ARBA00022840"/>
    </source>
</evidence>
<dbReference type="AlphaFoldDB" id="K1QDC3"/>
<protein>
    <submittedName>
        <fullName evidence="4">Heat shock 70 kDa protein 12A</fullName>
    </submittedName>
</protein>
<organism evidence="4">
    <name type="scientific">Magallana gigas</name>
    <name type="common">Pacific oyster</name>
    <name type="synonym">Crassostrea gigas</name>
    <dbReference type="NCBI Taxonomy" id="29159"/>
    <lineage>
        <taxon>Eukaryota</taxon>
        <taxon>Metazoa</taxon>
        <taxon>Spiralia</taxon>
        <taxon>Lophotrochozoa</taxon>
        <taxon>Mollusca</taxon>
        <taxon>Bivalvia</taxon>
        <taxon>Autobranchia</taxon>
        <taxon>Pteriomorphia</taxon>
        <taxon>Ostreida</taxon>
        <taxon>Ostreoidea</taxon>
        <taxon>Ostreidae</taxon>
        <taxon>Magallana</taxon>
    </lineage>
</organism>
<accession>K1QDC3</accession>
<dbReference type="PANTHER" id="PTHR14187">
    <property type="entry name" value="ALPHA KINASE/ELONGATION FACTOR 2 KINASE"/>
    <property type="match status" value="1"/>
</dbReference>
<dbReference type="GO" id="GO:0140662">
    <property type="term" value="F:ATP-dependent protein folding chaperone"/>
    <property type="evidence" value="ECO:0007669"/>
    <property type="project" value="InterPro"/>
</dbReference>
<evidence type="ECO:0000313" key="4">
    <source>
        <dbReference type="EMBL" id="EKC19496.1"/>
    </source>
</evidence>
<dbReference type="Pfam" id="PF00012">
    <property type="entry name" value="HSP70"/>
    <property type="match status" value="1"/>
</dbReference>
<reference evidence="4" key="1">
    <citation type="journal article" date="2012" name="Nature">
        <title>The oyster genome reveals stress adaptation and complexity of shell formation.</title>
        <authorList>
            <person name="Zhang G."/>
            <person name="Fang X."/>
            <person name="Guo X."/>
            <person name="Li L."/>
            <person name="Luo R."/>
            <person name="Xu F."/>
            <person name="Yang P."/>
            <person name="Zhang L."/>
            <person name="Wang X."/>
            <person name="Qi H."/>
            <person name="Xiong Z."/>
            <person name="Que H."/>
            <person name="Xie Y."/>
            <person name="Holland P.W."/>
            <person name="Paps J."/>
            <person name="Zhu Y."/>
            <person name="Wu F."/>
            <person name="Chen Y."/>
            <person name="Wang J."/>
            <person name="Peng C."/>
            <person name="Meng J."/>
            <person name="Yang L."/>
            <person name="Liu J."/>
            <person name="Wen B."/>
            <person name="Zhang N."/>
            <person name="Huang Z."/>
            <person name="Zhu Q."/>
            <person name="Feng Y."/>
            <person name="Mount A."/>
            <person name="Hedgecock D."/>
            <person name="Xu Z."/>
            <person name="Liu Y."/>
            <person name="Domazet-Loso T."/>
            <person name="Du Y."/>
            <person name="Sun X."/>
            <person name="Zhang S."/>
            <person name="Liu B."/>
            <person name="Cheng P."/>
            <person name="Jiang X."/>
            <person name="Li J."/>
            <person name="Fan D."/>
            <person name="Wang W."/>
            <person name="Fu W."/>
            <person name="Wang T."/>
            <person name="Wang B."/>
            <person name="Zhang J."/>
            <person name="Peng Z."/>
            <person name="Li Y."/>
            <person name="Li N."/>
            <person name="Wang J."/>
            <person name="Chen M."/>
            <person name="He Y."/>
            <person name="Tan F."/>
            <person name="Song X."/>
            <person name="Zheng Q."/>
            <person name="Huang R."/>
            <person name="Yang H."/>
            <person name="Du X."/>
            <person name="Chen L."/>
            <person name="Yang M."/>
            <person name="Gaffney P.M."/>
            <person name="Wang S."/>
            <person name="Luo L."/>
            <person name="She Z."/>
            <person name="Ming Y."/>
            <person name="Huang W."/>
            <person name="Zhang S."/>
            <person name="Huang B."/>
            <person name="Zhang Y."/>
            <person name="Qu T."/>
            <person name="Ni P."/>
            <person name="Miao G."/>
            <person name="Wang J."/>
            <person name="Wang Q."/>
            <person name="Steinberg C.E."/>
            <person name="Wang H."/>
            <person name="Li N."/>
            <person name="Qian L."/>
            <person name="Zhang G."/>
            <person name="Li Y."/>
            <person name="Yang H."/>
            <person name="Liu X."/>
            <person name="Wang J."/>
            <person name="Yin Y."/>
            <person name="Wang J."/>
        </authorList>
    </citation>
    <scope>NUCLEOTIDE SEQUENCE [LARGE SCALE GENOMIC DNA]</scope>
    <source>
        <strain evidence="4">05x7-T-G4-1.051#20</strain>
    </source>
</reference>
<dbReference type="EMBL" id="JH818491">
    <property type="protein sequence ID" value="EKC19496.1"/>
    <property type="molecule type" value="Genomic_DNA"/>
</dbReference>
<dbReference type="HOGENOM" id="CLU_009958_5_3_1"/>
<keyword evidence="2" id="KW-0547">Nucleotide-binding</keyword>
<dbReference type="CDD" id="cd10229">
    <property type="entry name" value="ASKHA_NBD_HSP70_HSPA12"/>
    <property type="match status" value="1"/>
</dbReference>
<dbReference type="InterPro" id="IPR013126">
    <property type="entry name" value="Hsp_70_fam"/>
</dbReference>
<evidence type="ECO:0000256" key="1">
    <source>
        <dbReference type="ARBA" id="ARBA00007381"/>
    </source>
</evidence>
<dbReference type="InterPro" id="IPR043129">
    <property type="entry name" value="ATPase_NBD"/>
</dbReference>
<evidence type="ECO:0000256" key="2">
    <source>
        <dbReference type="ARBA" id="ARBA00022741"/>
    </source>
</evidence>
<dbReference type="PANTHER" id="PTHR14187:SF5">
    <property type="entry name" value="HEAT SHOCK 70 KDA PROTEIN 12A"/>
    <property type="match status" value="1"/>
</dbReference>
<dbReference type="InParanoid" id="K1QDC3"/>
<comment type="similarity">
    <text evidence="1">Belongs to the heat shock protein 70 family.</text>
</comment>
<dbReference type="SUPFAM" id="SSF53067">
    <property type="entry name" value="Actin-like ATPase domain"/>
    <property type="match status" value="2"/>
</dbReference>
<dbReference type="GO" id="GO:0005524">
    <property type="term" value="F:ATP binding"/>
    <property type="evidence" value="ECO:0007669"/>
    <property type="project" value="UniProtKB-KW"/>
</dbReference>
<name>K1QDC3_MAGGI</name>
<keyword evidence="3" id="KW-0067">ATP-binding</keyword>
<keyword evidence="4" id="KW-0346">Stress response</keyword>